<dbReference type="RefSeq" id="WP_201367243.1">
    <property type="nucleotide sequence ID" value="NZ_BNJJ01000042.1"/>
</dbReference>
<proteinExistence type="predicted"/>
<protein>
    <recommendedName>
        <fullName evidence="1">RmlD-like substrate binding domain-containing protein</fullName>
    </recommendedName>
</protein>
<name>A0ABQ3VVM0_9CHLR</name>
<dbReference type="Proteomes" id="UP000635565">
    <property type="component" value="Unassembled WGS sequence"/>
</dbReference>
<sequence length="218" mass="24649">MDQSRINTVVVAANMAYQATDALLFQRRVKLLVQSCKQCRVVYISSDGIFDGQQGNYSEQDIPSPITLYGRNLYYFEEAIQSLCPDYCIIRPSYLYGYSLSQLDARLSQARARLLAGERLEFFIDMWKSPMEVNQVAEAITLLTCSSYTGIVHVAGPAMSIYDFYRQAMACLKVPYQSLVPITMPADCTYPKNTSLDTRLMKKLTTIQPLSIDRALLV</sequence>
<evidence type="ECO:0000313" key="2">
    <source>
        <dbReference type="EMBL" id="GHO89679.1"/>
    </source>
</evidence>
<evidence type="ECO:0000313" key="3">
    <source>
        <dbReference type="Proteomes" id="UP000635565"/>
    </source>
</evidence>
<dbReference type="PANTHER" id="PTHR43242">
    <property type="entry name" value="NAD(P)-BINDING ROSSMANN-FOLD SUPERFAMILY PROTEIN"/>
    <property type="match status" value="1"/>
</dbReference>
<organism evidence="2 3">
    <name type="scientific">Dictyobacter formicarum</name>
    <dbReference type="NCBI Taxonomy" id="2778368"/>
    <lineage>
        <taxon>Bacteria</taxon>
        <taxon>Bacillati</taxon>
        <taxon>Chloroflexota</taxon>
        <taxon>Ktedonobacteria</taxon>
        <taxon>Ktedonobacterales</taxon>
        <taxon>Dictyobacteraceae</taxon>
        <taxon>Dictyobacter</taxon>
    </lineage>
</organism>
<gene>
    <name evidence="2" type="ORF">KSZ_76850</name>
</gene>
<comment type="caution">
    <text evidence="2">The sequence shown here is derived from an EMBL/GenBank/DDBJ whole genome shotgun (WGS) entry which is preliminary data.</text>
</comment>
<dbReference type="Gene3D" id="3.40.50.720">
    <property type="entry name" value="NAD(P)-binding Rossmann-like Domain"/>
    <property type="match status" value="1"/>
</dbReference>
<dbReference type="EMBL" id="BNJJ01000042">
    <property type="protein sequence ID" value="GHO89679.1"/>
    <property type="molecule type" value="Genomic_DNA"/>
</dbReference>
<feature type="domain" description="RmlD-like substrate binding" evidence="1">
    <location>
        <begin position="28"/>
        <end position="210"/>
    </location>
</feature>
<dbReference type="SUPFAM" id="SSF51735">
    <property type="entry name" value="NAD(P)-binding Rossmann-fold domains"/>
    <property type="match status" value="1"/>
</dbReference>
<evidence type="ECO:0000259" key="1">
    <source>
        <dbReference type="Pfam" id="PF04321"/>
    </source>
</evidence>
<dbReference type="Pfam" id="PF04321">
    <property type="entry name" value="RmlD_sub_bind"/>
    <property type="match status" value="1"/>
</dbReference>
<accession>A0ABQ3VVM0</accession>
<reference evidence="2 3" key="1">
    <citation type="journal article" date="2021" name="Int. J. Syst. Evol. Microbiol.">
        <title>Reticulibacter mediterranei gen. nov., sp. nov., within the new family Reticulibacteraceae fam. nov., and Ktedonospora formicarum gen. nov., sp. nov., Ktedonobacter robiniae sp. nov., Dictyobacter formicarum sp. nov. and Dictyobacter arantiisoli sp. nov., belonging to the class Ktedonobacteria.</title>
        <authorList>
            <person name="Yabe S."/>
            <person name="Zheng Y."/>
            <person name="Wang C.M."/>
            <person name="Sakai Y."/>
            <person name="Abe K."/>
            <person name="Yokota A."/>
            <person name="Donadio S."/>
            <person name="Cavaletti L."/>
            <person name="Monciardini P."/>
        </authorList>
    </citation>
    <scope>NUCLEOTIDE SEQUENCE [LARGE SCALE GENOMIC DNA]</scope>
    <source>
        <strain evidence="2 3">SOSP1-9</strain>
    </source>
</reference>
<dbReference type="PANTHER" id="PTHR43242:SF1">
    <property type="entry name" value="NAD(P)-BINDING ROSSMANN-FOLD SUPERFAMILY PROTEIN"/>
    <property type="match status" value="1"/>
</dbReference>
<keyword evidence="3" id="KW-1185">Reference proteome</keyword>
<dbReference type="InterPro" id="IPR036291">
    <property type="entry name" value="NAD(P)-bd_dom_sf"/>
</dbReference>
<dbReference type="InterPro" id="IPR029903">
    <property type="entry name" value="RmlD-like-bd"/>
</dbReference>